<name>A0A0E9QJK1_ANGAN</name>
<sequence length="24" mass="2824">MLDLNVAVLKDFLKESDFQEKMPL</sequence>
<protein>
    <submittedName>
        <fullName evidence="1">Uncharacterized protein</fullName>
    </submittedName>
</protein>
<proteinExistence type="predicted"/>
<organism evidence="1">
    <name type="scientific">Anguilla anguilla</name>
    <name type="common">European freshwater eel</name>
    <name type="synonym">Muraena anguilla</name>
    <dbReference type="NCBI Taxonomy" id="7936"/>
    <lineage>
        <taxon>Eukaryota</taxon>
        <taxon>Metazoa</taxon>
        <taxon>Chordata</taxon>
        <taxon>Craniata</taxon>
        <taxon>Vertebrata</taxon>
        <taxon>Euteleostomi</taxon>
        <taxon>Actinopterygii</taxon>
        <taxon>Neopterygii</taxon>
        <taxon>Teleostei</taxon>
        <taxon>Anguilliformes</taxon>
        <taxon>Anguillidae</taxon>
        <taxon>Anguilla</taxon>
    </lineage>
</organism>
<reference evidence="1" key="1">
    <citation type="submission" date="2014-11" db="EMBL/GenBank/DDBJ databases">
        <authorList>
            <person name="Amaro Gonzalez C."/>
        </authorList>
    </citation>
    <scope>NUCLEOTIDE SEQUENCE</scope>
</reference>
<accession>A0A0E9QJK1</accession>
<dbReference type="AlphaFoldDB" id="A0A0E9QJK1"/>
<evidence type="ECO:0000313" key="1">
    <source>
        <dbReference type="EMBL" id="JAH16530.1"/>
    </source>
</evidence>
<dbReference type="EMBL" id="GBXM01092047">
    <property type="protein sequence ID" value="JAH16530.1"/>
    <property type="molecule type" value="Transcribed_RNA"/>
</dbReference>
<reference evidence="1" key="2">
    <citation type="journal article" date="2015" name="Fish Shellfish Immunol.">
        <title>Early steps in the European eel (Anguilla anguilla)-Vibrio vulnificus interaction in the gills: Role of the RtxA13 toxin.</title>
        <authorList>
            <person name="Callol A."/>
            <person name="Pajuelo D."/>
            <person name="Ebbesson L."/>
            <person name="Teles M."/>
            <person name="MacKenzie S."/>
            <person name="Amaro C."/>
        </authorList>
    </citation>
    <scope>NUCLEOTIDE SEQUENCE</scope>
</reference>